<dbReference type="PROSITE" id="PS00681">
    <property type="entry name" value="CHAPERONINS_CPN10"/>
    <property type="match status" value="1"/>
</dbReference>
<dbReference type="AlphaFoldDB" id="A0A8J3IFU0"/>
<dbReference type="Pfam" id="PF00166">
    <property type="entry name" value="Cpn10"/>
    <property type="match status" value="1"/>
</dbReference>
<keyword evidence="3" id="KW-0963">Cytoplasm</keyword>
<dbReference type="GO" id="GO:0005524">
    <property type="term" value="F:ATP binding"/>
    <property type="evidence" value="ECO:0007669"/>
    <property type="project" value="InterPro"/>
</dbReference>
<dbReference type="EMBL" id="BNJK01000001">
    <property type="protein sequence ID" value="GHO94619.1"/>
    <property type="molecule type" value="Genomic_DNA"/>
</dbReference>
<dbReference type="PRINTS" id="PR00297">
    <property type="entry name" value="CHAPERONIN10"/>
</dbReference>
<comment type="subunit">
    <text evidence="3">Heptamer of 7 subunits arranged in a ring. Interacts with the chaperonin GroEL.</text>
</comment>
<dbReference type="HAMAP" id="MF_00580">
    <property type="entry name" value="CH10"/>
    <property type="match status" value="1"/>
</dbReference>
<dbReference type="SMART" id="SM00883">
    <property type="entry name" value="Cpn10"/>
    <property type="match status" value="1"/>
</dbReference>
<dbReference type="NCBIfam" id="NF001534">
    <property type="entry name" value="PRK00364.2-5"/>
    <property type="match status" value="1"/>
</dbReference>
<dbReference type="InterPro" id="IPR011032">
    <property type="entry name" value="GroES-like_sf"/>
</dbReference>
<dbReference type="GO" id="GO:0051082">
    <property type="term" value="F:unfolded protein binding"/>
    <property type="evidence" value="ECO:0007669"/>
    <property type="project" value="TreeGrafter"/>
</dbReference>
<dbReference type="PANTHER" id="PTHR10772">
    <property type="entry name" value="10 KDA HEAT SHOCK PROTEIN"/>
    <property type="match status" value="1"/>
</dbReference>
<evidence type="ECO:0000256" key="1">
    <source>
        <dbReference type="ARBA" id="ARBA00006975"/>
    </source>
</evidence>
<dbReference type="GO" id="GO:0005737">
    <property type="term" value="C:cytoplasm"/>
    <property type="evidence" value="ECO:0007669"/>
    <property type="project" value="UniProtKB-SubCell"/>
</dbReference>
<dbReference type="InterPro" id="IPR020818">
    <property type="entry name" value="Chaperonin_GroES"/>
</dbReference>
<sequence>MAKIRPLGDRVVVRPDSKEETTRSGIIIPDTAKEKPQQGAVIAVGNGRLLDNGGRSVMELHEGDRVLFAKYGGTEIILDDEIYLVLRENDVLAILD</sequence>
<dbReference type="Proteomes" id="UP000597444">
    <property type="component" value="Unassembled WGS sequence"/>
</dbReference>
<evidence type="ECO:0000313" key="5">
    <source>
        <dbReference type="EMBL" id="GHO94619.1"/>
    </source>
</evidence>
<dbReference type="GO" id="GO:0046872">
    <property type="term" value="F:metal ion binding"/>
    <property type="evidence" value="ECO:0007669"/>
    <property type="project" value="TreeGrafter"/>
</dbReference>
<evidence type="ECO:0000256" key="4">
    <source>
        <dbReference type="RuleBase" id="RU000535"/>
    </source>
</evidence>
<protein>
    <recommendedName>
        <fullName evidence="3">Co-chaperonin GroES</fullName>
    </recommendedName>
    <alternativeName>
        <fullName evidence="3">10 kDa chaperonin</fullName>
    </alternativeName>
    <alternativeName>
        <fullName evidence="3">Chaperonin-10</fullName>
        <shortName evidence="3">Cpn10</shortName>
    </alternativeName>
</protein>
<organism evidence="5 6">
    <name type="scientific">Reticulibacter mediterranei</name>
    <dbReference type="NCBI Taxonomy" id="2778369"/>
    <lineage>
        <taxon>Bacteria</taxon>
        <taxon>Bacillati</taxon>
        <taxon>Chloroflexota</taxon>
        <taxon>Ktedonobacteria</taxon>
        <taxon>Ktedonobacterales</taxon>
        <taxon>Reticulibacteraceae</taxon>
        <taxon>Reticulibacter</taxon>
    </lineage>
</organism>
<proteinExistence type="inferred from homology"/>
<dbReference type="Gene3D" id="2.30.33.40">
    <property type="entry name" value="GroES chaperonin"/>
    <property type="match status" value="1"/>
</dbReference>
<dbReference type="NCBIfam" id="NF001533">
    <property type="entry name" value="PRK00364.2-4"/>
    <property type="match status" value="1"/>
</dbReference>
<comment type="function">
    <text evidence="3 4">Together with the chaperonin GroEL, plays an essential role in assisting protein folding. The GroEL-GroES system forms a nano-cage that allows encapsulation of the non-native substrate proteins and provides a physical environment optimized to promote and accelerate protein folding. GroES binds to the apical surface of the GroEL ring, thereby capping the opening of the GroEL channel.</text>
</comment>
<name>A0A8J3IFU0_9CHLR</name>
<dbReference type="GO" id="GO:0044183">
    <property type="term" value="F:protein folding chaperone"/>
    <property type="evidence" value="ECO:0007669"/>
    <property type="project" value="InterPro"/>
</dbReference>
<evidence type="ECO:0000256" key="3">
    <source>
        <dbReference type="HAMAP-Rule" id="MF_00580"/>
    </source>
</evidence>
<reference evidence="5" key="1">
    <citation type="submission" date="2020-10" db="EMBL/GenBank/DDBJ databases">
        <title>Taxonomic study of unclassified bacteria belonging to the class Ktedonobacteria.</title>
        <authorList>
            <person name="Yabe S."/>
            <person name="Wang C.M."/>
            <person name="Zheng Y."/>
            <person name="Sakai Y."/>
            <person name="Cavaletti L."/>
            <person name="Monciardini P."/>
            <person name="Donadio S."/>
        </authorList>
    </citation>
    <scope>NUCLEOTIDE SEQUENCE</scope>
    <source>
        <strain evidence="5">ID150040</strain>
    </source>
</reference>
<dbReference type="CDD" id="cd00320">
    <property type="entry name" value="cpn10"/>
    <property type="match status" value="1"/>
</dbReference>
<dbReference type="SUPFAM" id="SSF50129">
    <property type="entry name" value="GroES-like"/>
    <property type="match status" value="1"/>
</dbReference>
<evidence type="ECO:0000256" key="2">
    <source>
        <dbReference type="ARBA" id="ARBA00023186"/>
    </source>
</evidence>
<dbReference type="InterPro" id="IPR018369">
    <property type="entry name" value="Chaprnonin_Cpn10_CS"/>
</dbReference>
<dbReference type="NCBIfam" id="NF001531">
    <property type="entry name" value="PRK00364.2-2"/>
    <property type="match status" value="1"/>
</dbReference>
<keyword evidence="2 3" id="KW-0143">Chaperone</keyword>
<accession>A0A8J3IFU0</accession>
<evidence type="ECO:0000313" key="6">
    <source>
        <dbReference type="Proteomes" id="UP000597444"/>
    </source>
</evidence>
<comment type="similarity">
    <text evidence="1 3 4">Belongs to the GroES chaperonin family.</text>
</comment>
<comment type="subcellular location">
    <subcellularLocation>
        <location evidence="3">Cytoplasm</location>
    </subcellularLocation>
</comment>
<gene>
    <name evidence="5" type="primary">groS_3</name>
    <name evidence="3" type="synonym">groES</name>
    <name evidence="3" type="synonym">groS</name>
    <name evidence="5" type="ORF">KSF_046670</name>
</gene>
<dbReference type="PANTHER" id="PTHR10772:SF58">
    <property type="entry name" value="CO-CHAPERONIN GROES"/>
    <property type="match status" value="1"/>
</dbReference>
<dbReference type="InterPro" id="IPR037124">
    <property type="entry name" value="Chaperonin_GroES_sf"/>
</dbReference>
<dbReference type="GO" id="GO:0051087">
    <property type="term" value="F:protein-folding chaperone binding"/>
    <property type="evidence" value="ECO:0007669"/>
    <property type="project" value="TreeGrafter"/>
</dbReference>
<comment type="caution">
    <text evidence="5">The sequence shown here is derived from an EMBL/GenBank/DDBJ whole genome shotgun (WGS) entry which is preliminary data.</text>
</comment>
<dbReference type="FunFam" id="2.30.33.40:FF:000001">
    <property type="entry name" value="10 kDa chaperonin"/>
    <property type="match status" value="1"/>
</dbReference>
<dbReference type="RefSeq" id="WP_220205336.1">
    <property type="nucleotide sequence ID" value="NZ_BNJK01000001.1"/>
</dbReference>
<keyword evidence="6" id="KW-1185">Reference proteome</keyword>